<feature type="compositionally biased region" description="Low complexity" evidence="5">
    <location>
        <begin position="302"/>
        <end position="326"/>
    </location>
</feature>
<protein>
    <submittedName>
        <fullName evidence="7">Uncharacterized protein</fullName>
    </submittedName>
</protein>
<accession>A0A835T5M3</accession>
<dbReference type="InterPro" id="IPR050367">
    <property type="entry name" value="APC_superfamily"/>
</dbReference>
<feature type="transmembrane region" description="Helical" evidence="6">
    <location>
        <begin position="727"/>
        <end position="750"/>
    </location>
</feature>
<name>A0A835T5M3_CHLIN</name>
<evidence type="ECO:0000313" key="8">
    <source>
        <dbReference type="Proteomes" id="UP000650467"/>
    </source>
</evidence>
<evidence type="ECO:0000256" key="3">
    <source>
        <dbReference type="ARBA" id="ARBA00022989"/>
    </source>
</evidence>
<evidence type="ECO:0000256" key="6">
    <source>
        <dbReference type="SAM" id="Phobius"/>
    </source>
</evidence>
<feature type="transmembrane region" description="Helical" evidence="6">
    <location>
        <begin position="220"/>
        <end position="246"/>
    </location>
</feature>
<dbReference type="PANTHER" id="PTHR42770:SF7">
    <property type="entry name" value="MEMBRANE PROTEIN"/>
    <property type="match status" value="1"/>
</dbReference>
<feature type="transmembrane region" description="Helical" evidence="6">
    <location>
        <begin position="593"/>
        <end position="615"/>
    </location>
</feature>
<dbReference type="Proteomes" id="UP000650467">
    <property type="component" value="Unassembled WGS sequence"/>
</dbReference>
<feature type="transmembrane region" description="Helical" evidence="6">
    <location>
        <begin position="699"/>
        <end position="721"/>
    </location>
</feature>
<feature type="compositionally biased region" description="Basic residues" evidence="5">
    <location>
        <begin position="276"/>
        <end position="290"/>
    </location>
</feature>
<feature type="region of interest" description="Disordered" evidence="5">
    <location>
        <begin position="257"/>
        <end position="373"/>
    </location>
</feature>
<comment type="subcellular location">
    <subcellularLocation>
        <location evidence="1">Membrane</location>
        <topology evidence="1">Multi-pass membrane protein</topology>
    </subcellularLocation>
</comment>
<feature type="transmembrane region" description="Helical" evidence="6">
    <location>
        <begin position="151"/>
        <end position="169"/>
    </location>
</feature>
<dbReference type="Gene3D" id="1.20.1740.10">
    <property type="entry name" value="Amino acid/polyamine transporter I"/>
    <property type="match status" value="2"/>
</dbReference>
<evidence type="ECO:0000256" key="1">
    <source>
        <dbReference type="ARBA" id="ARBA00004141"/>
    </source>
</evidence>
<dbReference type="OrthoDB" id="3900342at2759"/>
<dbReference type="GO" id="GO:0005886">
    <property type="term" value="C:plasma membrane"/>
    <property type="evidence" value="ECO:0007669"/>
    <property type="project" value="UniProtKB-SubCell"/>
</dbReference>
<feature type="compositionally biased region" description="Low complexity" evidence="5">
    <location>
        <begin position="353"/>
        <end position="373"/>
    </location>
</feature>
<feature type="transmembrane region" description="Helical" evidence="6">
    <location>
        <begin position="49"/>
        <end position="80"/>
    </location>
</feature>
<feature type="transmembrane region" description="Helical" evidence="6">
    <location>
        <begin position="657"/>
        <end position="678"/>
    </location>
</feature>
<keyword evidence="2 6" id="KW-0812">Transmembrane</keyword>
<keyword evidence="3 6" id="KW-1133">Transmembrane helix</keyword>
<feature type="compositionally biased region" description="Low complexity" evidence="5">
    <location>
        <begin position="469"/>
        <end position="507"/>
    </location>
</feature>
<evidence type="ECO:0000313" key="7">
    <source>
        <dbReference type="EMBL" id="KAG2432125.1"/>
    </source>
</evidence>
<reference evidence="7" key="1">
    <citation type="journal article" date="2020" name="bioRxiv">
        <title>Comparative genomics of Chlamydomonas.</title>
        <authorList>
            <person name="Craig R.J."/>
            <person name="Hasan A.R."/>
            <person name="Ness R.W."/>
            <person name="Keightley P.D."/>
        </authorList>
    </citation>
    <scope>NUCLEOTIDE SEQUENCE</scope>
    <source>
        <strain evidence="7">SAG 7.73</strain>
    </source>
</reference>
<organism evidence="7 8">
    <name type="scientific">Chlamydomonas incerta</name>
    <dbReference type="NCBI Taxonomy" id="51695"/>
    <lineage>
        <taxon>Eukaryota</taxon>
        <taxon>Viridiplantae</taxon>
        <taxon>Chlorophyta</taxon>
        <taxon>core chlorophytes</taxon>
        <taxon>Chlorophyceae</taxon>
        <taxon>CS clade</taxon>
        <taxon>Chlamydomonadales</taxon>
        <taxon>Chlamydomonadaceae</taxon>
        <taxon>Chlamydomonas</taxon>
    </lineage>
</organism>
<evidence type="ECO:0000256" key="4">
    <source>
        <dbReference type="ARBA" id="ARBA00023136"/>
    </source>
</evidence>
<feature type="compositionally biased region" description="Pro residues" evidence="5">
    <location>
        <begin position="327"/>
        <end position="352"/>
    </location>
</feature>
<evidence type="ECO:0000256" key="5">
    <source>
        <dbReference type="SAM" id="MobiDB-lite"/>
    </source>
</evidence>
<dbReference type="AlphaFoldDB" id="A0A835T5M3"/>
<proteinExistence type="predicted"/>
<sequence>MTGGLRRDLTPINAFGITFSTVGVLWVFTRDPLTQGIVYGGPVVMVWGWVGVSALNIVTALCLSELAACMPAAIGSLYVFTARLAPWHKKALATWVAAWANMAAALGATAYYGLVVTRTLGSAARLSRIAASPLPYDPSDPTYSLTRGQTLGVYAAVLLSWLGWVCVPLSVTAGFITGSSLWQALAGIALFASLLVLTPQQQGADFVFTQWSNLSGVGGAGGYVVLEGLMFAIMAQTGYETVLYFVEELQVHRRGMRQHRWTPAPAQAAAPPKRPPPGHHGHHGHHHGHHPSSPYARPSSLPPGQQQQQQQQQAHQWQQQNLQQPLLMPPPPFAPMPPPFAPPPPMVRPAGPPHQHQQHQQHQQPPGSSSLSPQLQLARLAAANNSVGAAGGGGGAAAGGGLPSDALLAAPSSTAGGSLGAAYESLGAESSTAGDREMSYSLAGLAHRATPIARQKTAQLRAERERELLLQQQQQQQQQQQPLLGSQGSPQLQPQPLQPLQPQASGQEPVGGQGSPGRSGPQAYRRSRSLGNSALQQRQASGPLGASGGGASTPLLAAQQSQQSAAPRTASGHPAGKGASAGGWRSQSVVPDAIFGGLTATCCLNLVFIALLLAATGQRMLQHSVDPRNETLGRDPMSQIIYDIVRYAYGSGRGAPGLIAVLAIGTYGTGLVSAAGCCRKMWAMGSDGFVPAWLSAVSAVTRVPVLAAIATLGVCLLPGLLLLADDWVTQALLSFVTVVASFGYLLPIALRLMPHNRSSAGAGGGGGGGGGAYGDGDAGGGGGGGGGGSAPSGLDYEAVARRVAERGGFTLGRASRPLFWIATIWLLTIMLLGMLPGTWPLAACSVNWALVSSAAVAGAIALSWWCPRWGARHWFRGLASVGGVSFC</sequence>
<comment type="caution">
    <text evidence="7">The sequence shown here is derived from an EMBL/GenBank/DDBJ whole genome shotgun (WGS) entry which is preliminary data.</text>
</comment>
<feature type="transmembrane region" description="Helical" evidence="6">
    <location>
        <begin position="818"/>
        <end position="839"/>
    </location>
</feature>
<dbReference type="PANTHER" id="PTHR42770">
    <property type="entry name" value="AMINO ACID TRANSPORTER-RELATED"/>
    <property type="match status" value="1"/>
</dbReference>
<evidence type="ECO:0000256" key="2">
    <source>
        <dbReference type="ARBA" id="ARBA00022692"/>
    </source>
</evidence>
<feature type="region of interest" description="Disordered" evidence="5">
    <location>
        <begin position="468"/>
        <end position="583"/>
    </location>
</feature>
<keyword evidence="8" id="KW-1185">Reference proteome</keyword>
<feature type="compositionally biased region" description="Polar residues" evidence="5">
    <location>
        <begin position="529"/>
        <end position="539"/>
    </location>
</feature>
<feature type="transmembrane region" description="Helical" evidence="6">
    <location>
        <begin position="92"/>
        <end position="114"/>
    </location>
</feature>
<feature type="transmembrane region" description="Helical" evidence="6">
    <location>
        <begin position="12"/>
        <end position="29"/>
    </location>
</feature>
<feature type="compositionally biased region" description="Low complexity" evidence="5">
    <location>
        <begin position="552"/>
        <end position="571"/>
    </location>
</feature>
<feature type="transmembrane region" description="Helical" evidence="6">
    <location>
        <begin position="181"/>
        <end position="200"/>
    </location>
</feature>
<dbReference type="EMBL" id="JAEHOC010000022">
    <property type="protein sequence ID" value="KAG2432125.1"/>
    <property type="molecule type" value="Genomic_DNA"/>
</dbReference>
<feature type="transmembrane region" description="Helical" evidence="6">
    <location>
        <begin position="845"/>
        <end position="866"/>
    </location>
</feature>
<dbReference type="GO" id="GO:0022857">
    <property type="term" value="F:transmembrane transporter activity"/>
    <property type="evidence" value="ECO:0007669"/>
    <property type="project" value="InterPro"/>
</dbReference>
<keyword evidence="4 6" id="KW-0472">Membrane</keyword>
<gene>
    <name evidence="7" type="ORF">HXX76_009051</name>
</gene>